<dbReference type="SMART" id="SM00458">
    <property type="entry name" value="RICIN"/>
    <property type="match status" value="1"/>
</dbReference>
<dbReference type="SUPFAM" id="SSF50370">
    <property type="entry name" value="Ricin B-like lectins"/>
    <property type="match status" value="2"/>
</dbReference>
<dbReference type="PROSITE" id="PS50231">
    <property type="entry name" value="RICIN_B_LECTIN"/>
    <property type="match status" value="2"/>
</dbReference>
<reference evidence="2 3" key="1">
    <citation type="submission" date="2019-08" db="EMBL/GenBank/DDBJ databases">
        <title>Draft genome sequences of two oriental melons (Cucumis melo L. var makuwa).</title>
        <authorList>
            <person name="Kwon S.-Y."/>
        </authorList>
    </citation>
    <scope>NUCLEOTIDE SEQUENCE [LARGE SCALE GENOMIC DNA]</scope>
    <source>
        <strain evidence="3">cv. Chang Bougi</strain>
        <tissue evidence="2">Leaf</tissue>
    </source>
</reference>
<organism evidence="2 3">
    <name type="scientific">Cucumis melo var. makuwa</name>
    <name type="common">Oriental melon</name>
    <dbReference type="NCBI Taxonomy" id="1194695"/>
    <lineage>
        <taxon>Eukaryota</taxon>
        <taxon>Viridiplantae</taxon>
        <taxon>Streptophyta</taxon>
        <taxon>Embryophyta</taxon>
        <taxon>Tracheophyta</taxon>
        <taxon>Spermatophyta</taxon>
        <taxon>Magnoliopsida</taxon>
        <taxon>eudicotyledons</taxon>
        <taxon>Gunneridae</taxon>
        <taxon>Pentapetalae</taxon>
        <taxon>rosids</taxon>
        <taxon>fabids</taxon>
        <taxon>Cucurbitales</taxon>
        <taxon>Cucurbitaceae</taxon>
        <taxon>Benincaseae</taxon>
        <taxon>Cucumis</taxon>
    </lineage>
</organism>
<dbReference type="Gene3D" id="2.80.10.50">
    <property type="match status" value="2"/>
</dbReference>
<dbReference type="Proteomes" id="UP000321947">
    <property type="component" value="Unassembled WGS sequence"/>
</dbReference>
<feature type="domain" description="Ricin B lectin" evidence="1">
    <location>
        <begin position="29"/>
        <end position="149"/>
    </location>
</feature>
<dbReference type="InterPro" id="IPR000772">
    <property type="entry name" value="Ricin_B_lectin"/>
</dbReference>
<dbReference type="InterPro" id="IPR035992">
    <property type="entry name" value="Ricin_B-like_lectins"/>
</dbReference>
<comment type="caution">
    <text evidence="2">The sequence shown here is derived from an EMBL/GenBank/DDBJ whole genome shotgun (WGS) entry which is preliminary data.</text>
</comment>
<name>A0A5D3BJ27_CUCMM</name>
<dbReference type="EMBL" id="SSTD01017590">
    <property type="protein sequence ID" value="TYJ99752.1"/>
    <property type="molecule type" value="Genomic_DNA"/>
</dbReference>
<proteinExistence type="predicted"/>
<gene>
    <name evidence="2" type="ORF">E5676_scaffold252G00300</name>
</gene>
<dbReference type="Pfam" id="PF00652">
    <property type="entry name" value="Ricin_B_lectin"/>
    <property type="match status" value="1"/>
</dbReference>
<accession>A0A5D3BJ27</accession>
<evidence type="ECO:0000259" key="1">
    <source>
        <dbReference type="SMART" id="SM00458"/>
    </source>
</evidence>
<sequence length="154" mass="17324">MAMPPNYGYGVSECAKEPNSNKKWTHKEDGTIVHIGSEMVITGNLDYVTLQRNKNAPSQSWKATESLTPMVANIKWLENLCLQLTEDSNYVGLDGCNSENKSQHWALYGDGTIRKHVNGNYCLTSEKYSGRFVTVSKCEDKPQQRWDLGAKDMS</sequence>
<dbReference type="AlphaFoldDB" id="A0A5D3BJ27"/>
<evidence type="ECO:0000313" key="3">
    <source>
        <dbReference type="Proteomes" id="UP000321947"/>
    </source>
</evidence>
<evidence type="ECO:0000313" key="2">
    <source>
        <dbReference type="EMBL" id="TYJ99752.1"/>
    </source>
</evidence>
<protein>
    <submittedName>
        <fullName evidence="2">Nigrin b-like</fullName>
    </submittedName>
</protein>